<feature type="domain" description="Glycosyl transferase family 1" evidence="2">
    <location>
        <begin position="240"/>
        <end position="396"/>
    </location>
</feature>
<name>C6R9P2_9CORY</name>
<proteinExistence type="predicted"/>
<evidence type="ECO:0000313" key="3">
    <source>
        <dbReference type="EMBL" id="EET77399.1"/>
    </source>
</evidence>
<accession>C6R9P2</accession>
<dbReference type="InterPro" id="IPR001296">
    <property type="entry name" value="Glyco_trans_1"/>
</dbReference>
<dbReference type="Proteomes" id="UP000004384">
    <property type="component" value="Unassembled WGS sequence"/>
</dbReference>
<keyword evidence="1" id="KW-0808">Transferase</keyword>
<dbReference type="AlphaFoldDB" id="C6R9P2"/>
<comment type="caution">
    <text evidence="3">The sequence shown here is derived from an EMBL/GenBank/DDBJ whole genome shotgun (WGS) entry which is preliminary data.</text>
</comment>
<gene>
    <name evidence="3" type="ORF">CORTU0001_0609</name>
</gene>
<dbReference type="SUPFAM" id="SSF53756">
    <property type="entry name" value="UDP-Glycosyltransferase/glycogen phosphorylase"/>
    <property type="match status" value="1"/>
</dbReference>
<sequence length="430" mass="47544">MRLLVLSQFWYPENGVPQRRWTWLSNIFSEAGGDISVVAPPPNYRRKLGFKDSLKSFLPNAQIETGPAGEEIYRSPFLYSGESLAGRAFSQAFIAVGALITVARNRGQIRQVDAVVGTVPALPTAVVSFLVARVLGVPYVIDLRDAWPDLMKEHRNWNRALGTRSWHEKVLNLGPIRILSWLVEKGLDALLERANAIIVTSEDLEAQLLNKRSNGLTGQRQQLVTTIRNVFPASTPKAVKRHSFDAHSLRVLYAGTLGRAQNLRNAVDAAVIAQNQGTPVELVFVGGGAAEGELQTYAAMREVNASFYKVRSAAEIVGFYEWADTALVHLTDWEPLDRAVPSKTYELMSVGIHISGVVKGETARIINLLEAGDTVSPENPLELAELWTALYKNPSRLSIAKKGGMWVESQRETVVPGEVKKLVEWIENLK</sequence>
<reference evidence="3 4" key="1">
    <citation type="submission" date="2009-06" db="EMBL/GenBank/DDBJ databases">
        <authorList>
            <person name="Dodson R."/>
            <person name="Sebastian Y."/>
            <person name="Madupu R."/>
            <person name="Durkin A.S."/>
            <person name="Torralba M."/>
            <person name="Methe B."/>
            <person name="Sutton G.G."/>
            <person name="Strausberg R.L."/>
            <person name="Nelson K.E."/>
        </authorList>
    </citation>
    <scope>NUCLEOTIDE SEQUENCE [LARGE SCALE GENOMIC DNA]</scope>
    <source>
        <strain evidence="3 4">SK141</strain>
    </source>
</reference>
<protein>
    <recommendedName>
        <fullName evidence="2">Glycosyl transferase family 1 domain-containing protein</fullName>
    </recommendedName>
</protein>
<dbReference type="Pfam" id="PF00534">
    <property type="entry name" value="Glycos_transf_1"/>
    <property type="match status" value="1"/>
</dbReference>
<evidence type="ECO:0000313" key="4">
    <source>
        <dbReference type="Proteomes" id="UP000004384"/>
    </source>
</evidence>
<dbReference type="CDD" id="cd03794">
    <property type="entry name" value="GT4_WbuB-like"/>
    <property type="match status" value="1"/>
</dbReference>
<dbReference type="RefSeq" id="WP_005328228.1">
    <property type="nucleotide sequence ID" value="NZ_ACVP01000020.1"/>
</dbReference>
<dbReference type="Gene3D" id="3.40.50.2000">
    <property type="entry name" value="Glycogen Phosphorylase B"/>
    <property type="match status" value="1"/>
</dbReference>
<dbReference type="GO" id="GO:0016757">
    <property type="term" value="F:glycosyltransferase activity"/>
    <property type="evidence" value="ECO:0007669"/>
    <property type="project" value="InterPro"/>
</dbReference>
<dbReference type="EMBL" id="ACVP01000020">
    <property type="protein sequence ID" value="EET77399.1"/>
    <property type="molecule type" value="Genomic_DNA"/>
</dbReference>
<evidence type="ECO:0000256" key="1">
    <source>
        <dbReference type="ARBA" id="ARBA00022679"/>
    </source>
</evidence>
<organism evidence="3 4">
    <name type="scientific">Corynebacterium tuberculostearicum SK141</name>
    <dbReference type="NCBI Taxonomy" id="553206"/>
    <lineage>
        <taxon>Bacteria</taxon>
        <taxon>Bacillati</taxon>
        <taxon>Actinomycetota</taxon>
        <taxon>Actinomycetes</taxon>
        <taxon>Mycobacteriales</taxon>
        <taxon>Corynebacteriaceae</taxon>
        <taxon>Corynebacterium</taxon>
    </lineage>
</organism>
<evidence type="ECO:0000259" key="2">
    <source>
        <dbReference type="Pfam" id="PF00534"/>
    </source>
</evidence>